<dbReference type="EMBL" id="PFAM01000021">
    <property type="protein sequence ID" value="PIT95863.1"/>
    <property type="molecule type" value="Genomic_DNA"/>
</dbReference>
<protein>
    <recommendedName>
        <fullName evidence="2">Metalloprotease TldD/E C-terminal domain-containing protein</fullName>
    </recommendedName>
</protein>
<dbReference type="InterPro" id="IPR036059">
    <property type="entry name" value="TldD/PmbA_sf"/>
</dbReference>
<comment type="caution">
    <text evidence="3">The sequence shown here is derived from an EMBL/GenBank/DDBJ whole genome shotgun (WGS) entry which is preliminary data.</text>
</comment>
<comment type="similarity">
    <text evidence="1">Belongs to the peptidase U62 family.</text>
</comment>
<dbReference type="SUPFAM" id="SSF111283">
    <property type="entry name" value="Putative modulator of DNA gyrase, PmbA/TldD"/>
    <property type="match status" value="1"/>
</dbReference>
<evidence type="ECO:0000313" key="3">
    <source>
        <dbReference type="EMBL" id="PIT95863.1"/>
    </source>
</evidence>
<evidence type="ECO:0000256" key="1">
    <source>
        <dbReference type="ARBA" id="ARBA00005836"/>
    </source>
</evidence>
<dbReference type="GO" id="GO:0006508">
    <property type="term" value="P:proteolysis"/>
    <property type="evidence" value="ECO:0007669"/>
    <property type="project" value="InterPro"/>
</dbReference>
<accession>A0A2M6WSR8</accession>
<dbReference type="Proteomes" id="UP000228533">
    <property type="component" value="Unassembled WGS sequence"/>
</dbReference>
<dbReference type="GO" id="GO:0005829">
    <property type="term" value="C:cytosol"/>
    <property type="evidence" value="ECO:0007669"/>
    <property type="project" value="TreeGrafter"/>
</dbReference>
<dbReference type="GO" id="GO:0008237">
    <property type="term" value="F:metallopeptidase activity"/>
    <property type="evidence" value="ECO:0007669"/>
    <property type="project" value="InterPro"/>
</dbReference>
<dbReference type="Pfam" id="PF19289">
    <property type="entry name" value="PmbA_TldD_3rd"/>
    <property type="match status" value="1"/>
</dbReference>
<dbReference type="PANTHER" id="PTHR30624:SF0">
    <property type="entry name" value="METALLOPROTEASE SLR0863"/>
    <property type="match status" value="1"/>
</dbReference>
<gene>
    <name evidence="3" type="ORF">COT94_03390</name>
</gene>
<evidence type="ECO:0000259" key="2">
    <source>
        <dbReference type="Pfam" id="PF19289"/>
    </source>
</evidence>
<organism evidence="3 4">
    <name type="scientific">Candidatus Falkowbacteria bacterium CG10_big_fil_rev_8_21_14_0_10_37_14</name>
    <dbReference type="NCBI Taxonomy" id="1974561"/>
    <lineage>
        <taxon>Bacteria</taxon>
        <taxon>Candidatus Falkowiibacteriota</taxon>
    </lineage>
</organism>
<name>A0A2M6WSR8_9BACT</name>
<dbReference type="AlphaFoldDB" id="A0A2M6WSR8"/>
<dbReference type="InterPro" id="IPR051463">
    <property type="entry name" value="Peptidase_U62_metallo"/>
</dbReference>
<reference evidence="4" key="1">
    <citation type="submission" date="2017-09" db="EMBL/GenBank/DDBJ databases">
        <title>Depth-based differentiation of microbial function through sediment-hosted aquifers and enrichment of novel symbionts in the deep terrestrial subsurface.</title>
        <authorList>
            <person name="Probst A.J."/>
            <person name="Ladd B."/>
            <person name="Jarett J.K."/>
            <person name="Geller-Mcgrath D.E."/>
            <person name="Sieber C.M.K."/>
            <person name="Emerson J.B."/>
            <person name="Anantharaman K."/>
            <person name="Thomas B.C."/>
            <person name="Malmstrom R."/>
            <person name="Stieglmeier M."/>
            <person name="Klingl A."/>
            <person name="Woyke T."/>
            <person name="Ryan C.M."/>
            <person name="Banfield J.F."/>
        </authorList>
    </citation>
    <scope>NUCLEOTIDE SEQUENCE [LARGE SCALE GENOMIC DNA]</scope>
</reference>
<proteinExistence type="inferred from homology"/>
<sequence>MYVDYKQTLQVLVEEVTYAKAVICKMENSDGEDQEYHIKDISFSIICHNDLMFSFDNSYLKSVVPDSDATMLIRVWIANGSKVSRLDYCFGDISLHPGCLKTLIRSLLHKVITQAVKAYFQANKSDSRFYVKSDDPVEKFISPIISFNQDFVSADLLKEYSKLSAQLYRLDCVEMVIVNFSKHQIITIMADSEGREILDSKTFYATSVKLRCFNLQRFHLVVSHNQYYINENEARLDLGYFGKAIKDKVAHIATVAVAEAADYPMMLSANATNVLFHEALSGHLFSADLIVNGQANLFKGKQGKKLTESSLKYSVLNDLVIYVDPTEITKLGGYNFDAEGIRAQKTILIDHGVVKNFLLSRNSAFRLEQFSNGHCRAEEFLAVSTYTRTVLPEARISHLVIKSDTGLSNDALRKKIVDYCLEHGYQAYLEVDAYAGEVDPDTTNFTLSMDLCHKVYLDGREEWFYGGSLSGTPDHLLSSVLAFGSENLLSSGNCGSSSGWVPVSCDAPPLFMIGHYVPETLPQPDFLFNLARDKYIPEDLP</sequence>
<feature type="domain" description="Metalloprotease TldD/E C-terminal" evidence="2">
    <location>
        <begin position="262"/>
        <end position="495"/>
    </location>
</feature>
<dbReference type="PANTHER" id="PTHR30624">
    <property type="entry name" value="UNCHARACTERIZED PROTEIN TLDD AND PMBA"/>
    <property type="match status" value="1"/>
</dbReference>
<dbReference type="InterPro" id="IPR045569">
    <property type="entry name" value="Metalloprtase-TldD/E_C"/>
</dbReference>
<evidence type="ECO:0000313" key="4">
    <source>
        <dbReference type="Proteomes" id="UP000228533"/>
    </source>
</evidence>